<dbReference type="Proteomes" id="UP000229340">
    <property type="component" value="Plasmid pNP7-1"/>
</dbReference>
<gene>
    <name evidence="3" type="ORF">NP7_09430</name>
</gene>
<dbReference type="InterPro" id="IPR013321">
    <property type="entry name" value="Arc_rbn_hlx_hlx"/>
</dbReference>
<dbReference type="GO" id="GO:0044010">
    <property type="term" value="P:single-species biofilm formation"/>
    <property type="evidence" value="ECO:0007669"/>
    <property type="project" value="InterPro"/>
</dbReference>
<proteinExistence type="inferred from homology"/>
<sequence>MPTSTFNVRLDDELRTQATQIFEGYGLSPTQAIKLFFNQVVATKSIPLNFDYKKDEFFPNLETQQAIIAARQEYQSGKLPRYSSADDAMTAMAELANE</sequence>
<dbReference type="GO" id="GO:0006355">
    <property type="term" value="P:regulation of DNA-templated transcription"/>
    <property type="evidence" value="ECO:0007669"/>
    <property type="project" value="InterPro"/>
</dbReference>
<evidence type="ECO:0000313" key="4">
    <source>
        <dbReference type="Proteomes" id="UP000229340"/>
    </source>
</evidence>
<reference evidence="4" key="1">
    <citation type="submission" date="2017-10" db="EMBL/GenBank/DDBJ databases">
        <title>Complete genome sequence of Moraxella osloensis NP7 isolated from human skin.</title>
        <authorList>
            <person name="Lee K."/>
            <person name="Lim J.Y."/>
            <person name="Hwang I."/>
        </authorList>
    </citation>
    <scope>NUCLEOTIDE SEQUENCE [LARGE SCALE GENOMIC DNA]</scope>
    <source>
        <strain evidence="4">NP7</strain>
        <plasmid evidence="4">pnp7-1</plasmid>
    </source>
</reference>
<protein>
    <submittedName>
        <fullName evidence="3">Type II toxin-antitoxin system antitoxin, RelB/DinJ family</fullName>
    </submittedName>
</protein>
<evidence type="ECO:0000256" key="1">
    <source>
        <dbReference type="ARBA" id="ARBA00010562"/>
    </source>
</evidence>
<name>A0A2D2LX35_FAUOS</name>
<dbReference type="InterPro" id="IPR026262">
    <property type="entry name" value="DinJ"/>
</dbReference>
<accession>A0A2D2LX35</accession>
<evidence type="ECO:0000313" key="3">
    <source>
        <dbReference type="EMBL" id="ATR79582.1"/>
    </source>
</evidence>
<keyword evidence="3" id="KW-0614">Plasmid</keyword>
<dbReference type="InterPro" id="IPR007337">
    <property type="entry name" value="RelB/DinJ"/>
</dbReference>
<dbReference type="PANTHER" id="PTHR38781">
    <property type="entry name" value="ANTITOXIN DINJ-RELATED"/>
    <property type="match status" value="1"/>
</dbReference>
<dbReference type="AlphaFoldDB" id="A0A2D2LX35"/>
<dbReference type="PANTHER" id="PTHR38781:SF1">
    <property type="entry name" value="ANTITOXIN DINJ-RELATED"/>
    <property type="match status" value="1"/>
</dbReference>
<geneLocation type="plasmid" evidence="4">
    <name>pnp7-1</name>
</geneLocation>
<dbReference type="GO" id="GO:0006351">
    <property type="term" value="P:DNA-templated transcription"/>
    <property type="evidence" value="ECO:0007669"/>
    <property type="project" value="TreeGrafter"/>
</dbReference>
<dbReference type="NCBIfam" id="TIGR02384">
    <property type="entry name" value="RelB_DinJ"/>
    <property type="match status" value="1"/>
</dbReference>
<evidence type="ECO:0000256" key="2">
    <source>
        <dbReference type="ARBA" id="ARBA00022649"/>
    </source>
</evidence>
<dbReference type="Gene3D" id="1.10.1220.10">
    <property type="entry name" value="Met repressor-like"/>
    <property type="match status" value="1"/>
</dbReference>
<dbReference type="GO" id="GO:0000987">
    <property type="term" value="F:cis-regulatory region sequence-specific DNA binding"/>
    <property type="evidence" value="ECO:0007669"/>
    <property type="project" value="InterPro"/>
</dbReference>
<dbReference type="Pfam" id="PF04221">
    <property type="entry name" value="RelB"/>
    <property type="match status" value="1"/>
</dbReference>
<comment type="similarity">
    <text evidence="1">Belongs to the RelB/DinJ antitoxin family.</text>
</comment>
<dbReference type="GO" id="GO:0015643">
    <property type="term" value="F:toxic substance binding"/>
    <property type="evidence" value="ECO:0007669"/>
    <property type="project" value="InterPro"/>
</dbReference>
<dbReference type="RefSeq" id="WP_100270952.1">
    <property type="nucleotide sequence ID" value="NZ_CP024444.1"/>
</dbReference>
<keyword evidence="2" id="KW-1277">Toxin-antitoxin system</keyword>
<dbReference type="PIRSF" id="PIRSF003108">
    <property type="entry name" value="DinJ"/>
    <property type="match status" value="1"/>
</dbReference>
<dbReference type="EMBL" id="CP024444">
    <property type="protein sequence ID" value="ATR79582.1"/>
    <property type="molecule type" value="Genomic_DNA"/>
</dbReference>
<organism evidence="3 4">
    <name type="scientific">Faucicola osloensis</name>
    <name type="common">Moraxella osloensis</name>
    <dbReference type="NCBI Taxonomy" id="34062"/>
    <lineage>
        <taxon>Bacteria</taxon>
        <taxon>Pseudomonadati</taxon>
        <taxon>Pseudomonadota</taxon>
        <taxon>Gammaproteobacteria</taxon>
        <taxon>Moraxellales</taxon>
        <taxon>Moraxellaceae</taxon>
        <taxon>Faucicola</taxon>
    </lineage>
</organism>